<keyword evidence="4" id="KW-1185">Reference proteome</keyword>
<keyword evidence="1" id="KW-0547">Nucleotide-binding</keyword>
<dbReference type="InterPro" id="IPR050100">
    <property type="entry name" value="TRAFAC_GTPase_members"/>
</dbReference>
<proteinExistence type="predicted"/>
<reference evidence="3 4" key="1">
    <citation type="submission" date="2023-05" db="EMBL/GenBank/DDBJ databases">
        <title>B98-5 Cell Line De Novo Hybrid Assembly: An Optical Mapping Approach.</title>
        <authorList>
            <person name="Kananen K."/>
            <person name="Auerbach J.A."/>
            <person name="Kautto E."/>
            <person name="Blachly J.S."/>
        </authorList>
    </citation>
    <scope>NUCLEOTIDE SEQUENCE [LARGE SCALE GENOMIC DNA]</scope>
    <source>
        <strain evidence="3">B95-8</strain>
        <tissue evidence="3">Cell line</tissue>
    </source>
</reference>
<comment type="caution">
    <text evidence="3">The sequence shown here is derived from an EMBL/GenBank/DDBJ whole genome shotgun (WGS) entry which is preliminary data.</text>
</comment>
<evidence type="ECO:0000256" key="1">
    <source>
        <dbReference type="ARBA" id="ARBA00022741"/>
    </source>
</evidence>
<dbReference type="PANTHER" id="PTHR23115">
    <property type="entry name" value="TRANSLATION FACTOR"/>
    <property type="match status" value="1"/>
</dbReference>
<protein>
    <recommendedName>
        <fullName evidence="5">Elongation factor 1-alpha 1</fullName>
    </recommendedName>
</protein>
<evidence type="ECO:0000256" key="2">
    <source>
        <dbReference type="ARBA" id="ARBA00023134"/>
    </source>
</evidence>
<gene>
    <name evidence="3" type="ORF">P7K49_025544</name>
</gene>
<keyword evidence="2" id="KW-0342">GTP-binding</keyword>
<evidence type="ECO:0000313" key="4">
    <source>
        <dbReference type="Proteomes" id="UP001266305"/>
    </source>
</evidence>
<accession>A0ABQ9UID1</accession>
<evidence type="ECO:0008006" key="5">
    <source>
        <dbReference type="Google" id="ProtNLM"/>
    </source>
</evidence>
<dbReference type="InterPro" id="IPR027417">
    <property type="entry name" value="P-loop_NTPase"/>
</dbReference>
<dbReference type="Gene3D" id="3.40.50.300">
    <property type="entry name" value="P-loop containing nucleotide triphosphate hydrolases"/>
    <property type="match status" value="1"/>
</dbReference>
<organism evidence="3 4">
    <name type="scientific">Saguinus oedipus</name>
    <name type="common">Cotton-top tamarin</name>
    <name type="synonym">Oedipomidas oedipus</name>
    <dbReference type="NCBI Taxonomy" id="9490"/>
    <lineage>
        <taxon>Eukaryota</taxon>
        <taxon>Metazoa</taxon>
        <taxon>Chordata</taxon>
        <taxon>Craniata</taxon>
        <taxon>Vertebrata</taxon>
        <taxon>Euteleostomi</taxon>
        <taxon>Mammalia</taxon>
        <taxon>Eutheria</taxon>
        <taxon>Euarchontoglires</taxon>
        <taxon>Primates</taxon>
        <taxon>Haplorrhini</taxon>
        <taxon>Platyrrhini</taxon>
        <taxon>Cebidae</taxon>
        <taxon>Callitrichinae</taxon>
        <taxon>Saguinus</taxon>
    </lineage>
</organism>
<dbReference type="SUPFAM" id="SSF52540">
    <property type="entry name" value="P-loop containing nucleoside triphosphate hydrolases"/>
    <property type="match status" value="1"/>
</dbReference>
<dbReference type="EMBL" id="JASSZA010000012">
    <property type="protein sequence ID" value="KAK2096510.1"/>
    <property type="molecule type" value="Genomic_DNA"/>
</dbReference>
<evidence type="ECO:0000313" key="3">
    <source>
        <dbReference type="EMBL" id="KAK2096510.1"/>
    </source>
</evidence>
<sequence>MDSTEPPNSQKRCGEIVKEVSTYIKKIGYNPNTEAFMPISGWNGDNMLKPRANMPWFKGWKVTYKDGSASGTHCLRLWSAPYHQLIQLTSPCTCLSRMSIKLVVLVLFLLVEWRLVFSDLVVVTTSQCYN</sequence>
<name>A0ABQ9UID1_SAGOE</name>
<dbReference type="Proteomes" id="UP001266305">
    <property type="component" value="Unassembled WGS sequence"/>
</dbReference>